<name>A0A1G5RCN6_9RHOB</name>
<organism evidence="2 3">
    <name type="scientific">Epibacterium ulvae</name>
    <dbReference type="NCBI Taxonomy" id="1156985"/>
    <lineage>
        <taxon>Bacteria</taxon>
        <taxon>Pseudomonadati</taxon>
        <taxon>Pseudomonadota</taxon>
        <taxon>Alphaproteobacteria</taxon>
        <taxon>Rhodobacterales</taxon>
        <taxon>Roseobacteraceae</taxon>
        <taxon>Epibacterium</taxon>
    </lineage>
</organism>
<feature type="domain" description="ParB-like N-terminal" evidence="1">
    <location>
        <begin position="78"/>
        <end position="181"/>
    </location>
</feature>
<protein>
    <submittedName>
        <fullName evidence="2">Chromosome partitioning protein, ParB family</fullName>
    </submittedName>
</protein>
<evidence type="ECO:0000313" key="3">
    <source>
        <dbReference type="Proteomes" id="UP000198767"/>
    </source>
</evidence>
<dbReference type="EMBL" id="FMWG01000011">
    <property type="protein sequence ID" value="SCZ71191.1"/>
    <property type="molecule type" value="Genomic_DNA"/>
</dbReference>
<accession>A0A1G5RCN6</accession>
<dbReference type="InterPro" id="IPR050336">
    <property type="entry name" value="Chromosome_partition/occlusion"/>
</dbReference>
<dbReference type="STRING" id="1156985.SAMN04488118_111114"/>
<dbReference type="InterPro" id="IPR003115">
    <property type="entry name" value="ParB_N"/>
</dbReference>
<dbReference type="GO" id="GO:0005694">
    <property type="term" value="C:chromosome"/>
    <property type="evidence" value="ECO:0007669"/>
    <property type="project" value="TreeGrafter"/>
</dbReference>
<dbReference type="AlphaFoldDB" id="A0A1G5RCN6"/>
<dbReference type="PANTHER" id="PTHR33375">
    <property type="entry name" value="CHROMOSOME-PARTITIONING PROTEIN PARB-RELATED"/>
    <property type="match status" value="1"/>
</dbReference>
<dbReference type="Pfam" id="PF02195">
    <property type="entry name" value="ParB_N"/>
    <property type="match status" value="1"/>
</dbReference>
<dbReference type="OrthoDB" id="7812516at2"/>
<evidence type="ECO:0000313" key="2">
    <source>
        <dbReference type="EMBL" id="SCZ71191.1"/>
    </source>
</evidence>
<keyword evidence="3" id="KW-1185">Reference proteome</keyword>
<dbReference type="SMART" id="SM00470">
    <property type="entry name" value="ParB"/>
    <property type="match status" value="1"/>
</dbReference>
<dbReference type="InterPro" id="IPR036086">
    <property type="entry name" value="ParB/Sulfiredoxin_sf"/>
</dbReference>
<reference evidence="2 3" key="1">
    <citation type="submission" date="2016-10" db="EMBL/GenBank/DDBJ databases">
        <authorList>
            <person name="de Groot N.N."/>
        </authorList>
    </citation>
    <scope>NUCLEOTIDE SEQUENCE [LARGE SCALE GENOMIC DNA]</scope>
    <source>
        <strain evidence="2 3">U95</strain>
    </source>
</reference>
<dbReference type="GO" id="GO:0007059">
    <property type="term" value="P:chromosome segregation"/>
    <property type="evidence" value="ECO:0007669"/>
    <property type="project" value="TreeGrafter"/>
</dbReference>
<evidence type="ECO:0000259" key="1">
    <source>
        <dbReference type="SMART" id="SM00470"/>
    </source>
</evidence>
<dbReference type="Proteomes" id="UP000198767">
    <property type="component" value="Unassembled WGS sequence"/>
</dbReference>
<sequence>MARRRTLQAPSADALKEIEAGIDQELTRTAVRPPIADVVADAAMRATPLPQADREQIARDKADAEKLRAAQEKGLVAVEIPIHDITADALSRDRMDLNEDEMQELMTSISTNGLRLPIEVYVPQHVEDGAEYGLISGYRRLAALRRLNALSGGSRFPTIAAFVREPQGVKEAMVAMIEENEVRAGLSQYERGRAAAMAVYDGIFTSVDEAVTVLFQTASKAKRSKIRSFALIHEDLGDLLKFAVALNERQCLRIAGALRAGLTEGLRGALEKTEPKTAEEEWDILLPLVEKAESGVQDPARGGRPKTAPKVQLSERYQLANGISVAQEHGPDGYAIRFYGDRVSPDLLDAVMENIRHLLEPK</sequence>
<dbReference type="SUPFAM" id="SSF110849">
    <property type="entry name" value="ParB/Sulfiredoxin"/>
    <property type="match status" value="1"/>
</dbReference>
<dbReference type="Gene3D" id="3.90.1530.30">
    <property type="match status" value="1"/>
</dbReference>
<proteinExistence type="predicted"/>
<gene>
    <name evidence="2" type="ORF">SAMN04488118_111114</name>
</gene>
<dbReference type="RefSeq" id="WP_090220571.1">
    <property type="nucleotide sequence ID" value="NZ_FMWG01000011.1"/>
</dbReference>
<dbReference type="PANTHER" id="PTHR33375:SF1">
    <property type="entry name" value="CHROMOSOME-PARTITIONING PROTEIN PARB-RELATED"/>
    <property type="match status" value="1"/>
</dbReference>